<feature type="domain" description="C2H2-type" evidence="13">
    <location>
        <begin position="500"/>
        <end position="527"/>
    </location>
</feature>
<dbReference type="PANTHER" id="PTHR24384">
    <property type="entry name" value="FINGER PUTATIVE TRANSCRIPTION FACTOR FAMILY-RELATED"/>
    <property type="match status" value="1"/>
</dbReference>
<feature type="domain" description="ZAD" evidence="14">
    <location>
        <begin position="12"/>
        <end position="113"/>
    </location>
</feature>
<evidence type="ECO:0000259" key="13">
    <source>
        <dbReference type="PROSITE" id="PS50157"/>
    </source>
</evidence>
<dbReference type="Pfam" id="PF00096">
    <property type="entry name" value="zf-C2H2"/>
    <property type="match status" value="6"/>
</dbReference>
<evidence type="ECO:0000256" key="3">
    <source>
        <dbReference type="ARBA" id="ARBA00022737"/>
    </source>
</evidence>
<keyword evidence="5 11" id="KW-0862">Zinc</keyword>
<dbReference type="Gene3D" id="3.40.1800.20">
    <property type="match status" value="1"/>
</dbReference>
<sequence length="757" mass="86279">MINKETGLVIDKICRSCMCENENMHSVFENKTEAGGSSSVLLSEMLTACASVEVSGTNNLGDYKKRNQLNNFFRWYFGDGLPYQLCDTCENKLNSAYEFRKQCQKSDSTLRELTGSETKENITLQEAIVVQPEMPDDFFDEEDEVPLMKRIIQETKKRKRGRPKKSDVVNLKSPMINQRYQTRTEIKQEVVPPVENSVPGENVRNTNLEIMSHDIIDNDSFVNDFPFSDEDDNHADSDDDFLLEVTKEKKIRKKRGVGKDETIYECKECSKTMTTYLGLKVHMRRHTGSDLSVCKLCNKSFTKQSHLTRHLRTHGVVETDADGKGKKEHGMSDAETDSVAEDSKIKNKPGGDSGTDAKEGAANINDESPGEKFSKMEEQDQSSLDGFRDGRTSLETRRGDHINKPYVCTICNKPFSRGEHLIRHLKVHQSSAEKEYTNLKCSICDTTFTRSDHLARHTKIHLIQDKRHVCVDCGKAFNRLDNLKTHQRIHSGIKDTSKLHLCIYCGKEFNNSSNMLRHSRVHTGERPYVCNICGRAFTQSNDLSLHMRRHTGARPYTCGVCPARFIQSGQLKAHRRTTGHWMETQPDLKGGYRVEPVTPAHEPIPIKFKSHGRFKKEVDTTEEHQVIINNVQEVMEEQAIEQVTITEVTVPSEPQRILMGIMGNIKIQNNVQPLLIDSSKIVELHEAGLVLPSVIQTADGAKSSLKLLLLILPNVRRIWRRRTLVEHSRTPLLSFRLTVRLPPRFTTSENFNFQNYN</sequence>
<feature type="region of interest" description="Disordered" evidence="12">
    <location>
        <begin position="308"/>
        <end position="395"/>
    </location>
</feature>
<keyword evidence="6" id="KW-0805">Transcription regulation</keyword>
<feature type="compositionally biased region" description="Basic and acidic residues" evidence="12">
    <location>
        <begin position="386"/>
        <end position="395"/>
    </location>
</feature>
<feature type="binding site" evidence="11">
    <location>
        <position position="17"/>
    </location>
    <ligand>
        <name>Zn(2+)</name>
        <dbReference type="ChEBI" id="CHEBI:29105"/>
    </ligand>
</feature>
<feature type="compositionally biased region" description="Basic and acidic residues" evidence="12">
    <location>
        <begin position="315"/>
        <end position="332"/>
    </location>
</feature>
<keyword evidence="9" id="KW-0539">Nucleus</keyword>
<dbReference type="Pfam" id="PF07776">
    <property type="entry name" value="zf-AD"/>
    <property type="match status" value="1"/>
</dbReference>
<comment type="caution">
    <text evidence="15">The sequence shown here is derived from an EMBL/GenBank/DDBJ whole genome shotgun (WGS) entry which is preliminary data.</text>
</comment>
<dbReference type="Proteomes" id="UP001162164">
    <property type="component" value="Unassembled WGS sequence"/>
</dbReference>
<evidence type="ECO:0000256" key="10">
    <source>
        <dbReference type="PROSITE-ProRule" id="PRU00042"/>
    </source>
</evidence>
<evidence type="ECO:0000256" key="2">
    <source>
        <dbReference type="ARBA" id="ARBA00022723"/>
    </source>
</evidence>
<dbReference type="InterPro" id="IPR013087">
    <property type="entry name" value="Znf_C2H2_type"/>
</dbReference>
<feature type="domain" description="C2H2-type" evidence="13">
    <location>
        <begin position="406"/>
        <end position="433"/>
    </location>
</feature>
<evidence type="ECO:0000256" key="8">
    <source>
        <dbReference type="ARBA" id="ARBA00023163"/>
    </source>
</evidence>
<dbReference type="EMBL" id="JAPWTJ010001590">
    <property type="protein sequence ID" value="KAJ8970681.1"/>
    <property type="molecule type" value="Genomic_DNA"/>
</dbReference>
<name>A0ABQ9J0M7_9CUCU</name>
<dbReference type="Pfam" id="PF13912">
    <property type="entry name" value="zf-C2H2_6"/>
    <property type="match status" value="1"/>
</dbReference>
<feature type="binding site" evidence="11">
    <location>
        <position position="89"/>
    </location>
    <ligand>
        <name>Zn(2+)</name>
        <dbReference type="ChEBI" id="CHEBI:29105"/>
    </ligand>
</feature>
<keyword evidence="8" id="KW-0804">Transcription</keyword>
<feature type="domain" description="C2H2-type" evidence="13">
    <location>
        <begin position="528"/>
        <end position="555"/>
    </location>
</feature>
<gene>
    <name evidence="15" type="ORF">NQ317_012363</name>
</gene>
<organism evidence="15 16">
    <name type="scientific">Molorchus minor</name>
    <dbReference type="NCBI Taxonomy" id="1323400"/>
    <lineage>
        <taxon>Eukaryota</taxon>
        <taxon>Metazoa</taxon>
        <taxon>Ecdysozoa</taxon>
        <taxon>Arthropoda</taxon>
        <taxon>Hexapoda</taxon>
        <taxon>Insecta</taxon>
        <taxon>Pterygota</taxon>
        <taxon>Neoptera</taxon>
        <taxon>Endopterygota</taxon>
        <taxon>Coleoptera</taxon>
        <taxon>Polyphaga</taxon>
        <taxon>Cucujiformia</taxon>
        <taxon>Chrysomeloidea</taxon>
        <taxon>Cerambycidae</taxon>
        <taxon>Lamiinae</taxon>
        <taxon>Monochamini</taxon>
        <taxon>Molorchus</taxon>
    </lineage>
</organism>
<feature type="binding site" evidence="11">
    <location>
        <position position="14"/>
    </location>
    <ligand>
        <name>Zn(2+)</name>
        <dbReference type="ChEBI" id="CHEBI:29105"/>
    </ligand>
</feature>
<feature type="compositionally biased region" description="Basic and acidic residues" evidence="12">
    <location>
        <begin position="369"/>
        <end position="378"/>
    </location>
</feature>
<proteinExistence type="predicted"/>
<dbReference type="InterPro" id="IPR012934">
    <property type="entry name" value="Znf_AD"/>
</dbReference>
<evidence type="ECO:0000256" key="6">
    <source>
        <dbReference type="ARBA" id="ARBA00023015"/>
    </source>
</evidence>
<keyword evidence="16" id="KW-1185">Reference proteome</keyword>
<evidence type="ECO:0000256" key="5">
    <source>
        <dbReference type="ARBA" id="ARBA00022833"/>
    </source>
</evidence>
<dbReference type="InterPro" id="IPR036236">
    <property type="entry name" value="Znf_C2H2_sf"/>
</dbReference>
<evidence type="ECO:0000256" key="11">
    <source>
        <dbReference type="PROSITE-ProRule" id="PRU01263"/>
    </source>
</evidence>
<evidence type="ECO:0000313" key="16">
    <source>
        <dbReference type="Proteomes" id="UP001162164"/>
    </source>
</evidence>
<accession>A0ABQ9J0M7</accession>
<dbReference type="InterPro" id="IPR050752">
    <property type="entry name" value="C2H2-ZF_domain"/>
</dbReference>
<dbReference type="SUPFAM" id="SSF57716">
    <property type="entry name" value="Glucocorticoid receptor-like (DNA-binding domain)"/>
    <property type="match status" value="1"/>
</dbReference>
<evidence type="ECO:0000256" key="12">
    <source>
        <dbReference type="SAM" id="MobiDB-lite"/>
    </source>
</evidence>
<feature type="domain" description="C2H2-type" evidence="13">
    <location>
        <begin position="468"/>
        <end position="495"/>
    </location>
</feature>
<dbReference type="PROSITE" id="PS51915">
    <property type="entry name" value="ZAD"/>
    <property type="match status" value="1"/>
</dbReference>
<dbReference type="SUPFAM" id="SSF57667">
    <property type="entry name" value="beta-beta-alpha zinc fingers"/>
    <property type="match status" value="5"/>
</dbReference>
<feature type="binding site" evidence="11">
    <location>
        <position position="86"/>
    </location>
    <ligand>
        <name>Zn(2+)</name>
        <dbReference type="ChEBI" id="CHEBI:29105"/>
    </ligand>
</feature>
<evidence type="ECO:0000256" key="1">
    <source>
        <dbReference type="ARBA" id="ARBA00004123"/>
    </source>
</evidence>
<dbReference type="Gene3D" id="3.30.160.60">
    <property type="entry name" value="Classic Zinc Finger"/>
    <property type="match status" value="8"/>
</dbReference>
<evidence type="ECO:0000313" key="15">
    <source>
        <dbReference type="EMBL" id="KAJ8970681.1"/>
    </source>
</evidence>
<keyword evidence="4 10" id="KW-0863">Zinc-finger</keyword>
<reference evidence="15" key="1">
    <citation type="journal article" date="2023" name="Insect Mol. Biol.">
        <title>Genome sequencing provides insights into the evolution of gene families encoding plant cell wall-degrading enzymes in longhorned beetles.</title>
        <authorList>
            <person name="Shin N.R."/>
            <person name="Okamura Y."/>
            <person name="Kirsch R."/>
            <person name="Pauchet Y."/>
        </authorList>
    </citation>
    <scope>NUCLEOTIDE SEQUENCE</scope>
    <source>
        <strain evidence="15">MMC_N1</strain>
    </source>
</reference>
<feature type="domain" description="C2H2-type" evidence="13">
    <location>
        <begin position="439"/>
        <end position="466"/>
    </location>
</feature>
<evidence type="ECO:0000256" key="7">
    <source>
        <dbReference type="ARBA" id="ARBA00023125"/>
    </source>
</evidence>
<evidence type="ECO:0000259" key="14">
    <source>
        <dbReference type="PROSITE" id="PS51915"/>
    </source>
</evidence>
<dbReference type="PROSITE" id="PS50157">
    <property type="entry name" value="ZINC_FINGER_C2H2_2"/>
    <property type="match status" value="8"/>
</dbReference>
<dbReference type="SMART" id="SM00868">
    <property type="entry name" value="zf-AD"/>
    <property type="match status" value="1"/>
</dbReference>
<keyword evidence="3" id="KW-0677">Repeat</keyword>
<feature type="domain" description="C2H2-type" evidence="13">
    <location>
        <begin position="556"/>
        <end position="585"/>
    </location>
</feature>
<keyword evidence="2 11" id="KW-0479">Metal-binding</keyword>
<dbReference type="PANTHER" id="PTHR24384:SF189">
    <property type="entry name" value="C2H2-TYPE DOMAIN-CONTAINING PROTEIN-RELATED"/>
    <property type="match status" value="1"/>
</dbReference>
<comment type="subcellular location">
    <subcellularLocation>
        <location evidence="1">Nucleus</location>
    </subcellularLocation>
</comment>
<evidence type="ECO:0000256" key="4">
    <source>
        <dbReference type="ARBA" id="ARBA00022771"/>
    </source>
</evidence>
<protein>
    <submittedName>
        <fullName evidence="15">Uncharacterized protein</fullName>
    </submittedName>
</protein>
<dbReference type="SMART" id="SM00355">
    <property type="entry name" value="ZnF_C2H2"/>
    <property type="match status" value="8"/>
</dbReference>
<evidence type="ECO:0000256" key="9">
    <source>
        <dbReference type="ARBA" id="ARBA00023242"/>
    </source>
</evidence>
<feature type="domain" description="C2H2-type" evidence="13">
    <location>
        <begin position="264"/>
        <end position="291"/>
    </location>
</feature>
<dbReference type="PROSITE" id="PS00028">
    <property type="entry name" value="ZINC_FINGER_C2H2_1"/>
    <property type="match status" value="8"/>
</dbReference>
<keyword evidence="7" id="KW-0238">DNA-binding</keyword>
<feature type="domain" description="C2H2-type" evidence="13">
    <location>
        <begin position="292"/>
        <end position="314"/>
    </location>
</feature>